<keyword evidence="1" id="KW-1133">Transmembrane helix</keyword>
<keyword evidence="3" id="KW-1185">Reference proteome</keyword>
<evidence type="ECO:0000313" key="3">
    <source>
        <dbReference type="Proteomes" id="UP001316189"/>
    </source>
</evidence>
<name>A0ABY5KXD7_9CELL</name>
<dbReference type="InterPro" id="IPR025329">
    <property type="entry name" value="DUF4235"/>
</dbReference>
<protein>
    <submittedName>
        <fullName evidence="2">DUF4235 domain-containing protein</fullName>
    </submittedName>
</protein>
<gene>
    <name evidence="2" type="ORF">NP064_15450</name>
</gene>
<feature type="transmembrane region" description="Helical" evidence="1">
    <location>
        <begin position="56"/>
        <end position="74"/>
    </location>
</feature>
<sequence>MNDEQKNSMLAKVAGAAVALAAAWVAHKAIDAAWKAASGHKAPKPDDDGDAGLSELVAAAALSGALVAASRVLATRGTKSFASRVNRNRLTR</sequence>
<dbReference type="Pfam" id="PF14019">
    <property type="entry name" value="DUF4235"/>
    <property type="match status" value="1"/>
</dbReference>
<organism evidence="2 3">
    <name type="scientific">Cellulomonas chengniuliangii</name>
    <dbReference type="NCBI Taxonomy" id="2968084"/>
    <lineage>
        <taxon>Bacteria</taxon>
        <taxon>Bacillati</taxon>
        <taxon>Actinomycetota</taxon>
        <taxon>Actinomycetes</taxon>
        <taxon>Micrococcales</taxon>
        <taxon>Cellulomonadaceae</taxon>
        <taxon>Cellulomonas</taxon>
    </lineage>
</organism>
<keyword evidence="1" id="KW-0812">Transmembrane</keyword>
<evidence type="ECO:0000313" key="2">
    <source>
        <dbReference type="EMBL" id="UUI75147.1"/>
    </source>
</evidence>
<proteinExistence type="predicted"/>
<dbReference type="EMBL" id="CP101988">
    <property type="protein sequence ID" value="UUI75147.1"/>
    <property type="molecule type" value="Genomic_DNA"/>
</dbReference>
<keyword evidence="1" id="KW-0472">Membrane</keyword>
<accession>A0ABY5KXD7</accession>
<reference evidence="2 3" key="1">
    <citation type="submission" date="2022-07" db="EMBL/GenBank/DDBJ databases">
        <title>Novel species in genus cellulomonas.</title>
        <authorList>
            <person name="Ye L."/>
        </authorList>
    </citation>
    <scope>NUCLEOTIDE SEQUENCE [LARGE SCALE GENOMIC DNA]</scope>
    <source>
        <strain evidence="3">zg-Y338</strain>
    </source>
</reference>
<evidence type="ECO:0000256" key="1">
    <source>
        <dbReference type="SAM" id="Phobius"/>
    </source>
</evidence>
<dbReference type="Proteomes" id="UP001316189">
    <property type="component" value="Chromosome"/>
</dbReference>
<dbReference type="RefSeq" id="WP_227569972.1">
    <property type="nucleotide sequence ID" value="NZ_CP101988.1"/>
</dbReference>